<feature type="compositionally biased region" description="Low complexity" evidence="2">
    <location>
        <begin position="58"/>
        <end position="77"/>
    </location>
</feature>
<dbReference type="PROSITE" id="PS50969">
    <property type="entry name" value="FCP1"/>
    <property type="match status" value="1"/>
</dbReference>
<keyword evidence="1" id="KW-0175">Coiled coil</keyword>
<dbReference type="InterPro" id="IPR050365">
    <property type="entry name" value="TIM50"/>
</dbReference>
<feature type="coiled-coil region" evidence="1">
    <location>
        <begin position="146"/>
        <end position="184"/>
    </location>
</feature>
<dbReference type="InterPro" id="IPR011948">
    <property type="entry name" value="Dullard_phosphatase"/>
</dbReference>
<organism evidence="4 5">
    <name type="scientific">Paramecium sonneborni</name>
    <dbReference type="NCBI Taxonomy" id="65129"/>
    <lineage>
        <taxon>Eukaryota</taxon>
        <taxon>Sar</taxon>
        <taxon>Alveolata</taxon>
        <taxon>Ciliophora</taxon>
        <taxon>Intramacronucleata</taxon>
        <taxon>Oligohymenophorea</taxon>
        <taxon>Peniculida</taxon>
        <taxon>Parameciidae</taxon>
        <taxon>Paramecium</taxon>
    </lineage>
</organism>
<dbReference type="PANTHER" id="PTHR12210">
    <property type="entry name" value="DULLARD PROTEIN PHOSPHATASE"/>
    <property type="match status" value="1"/>
</dbReference>
<dbReference type="SMART" id="SM00577">
    <property type="entry name" value="CPDc"/>
    <property type="match status" value="1"/>
</dbReference>
<dbReference type="NCBIfam" id="TIGR02251">
    <property type="entry name" value="HIF-SF_euk"/>
    <property type="match status" value="1"/>
</dbReference>
<evidence type="ECO:0000313" key="4">
    <source>
        <dbReference type="EMBL" id="CAD8106685.1"/>
    </source>
</evidence>
<comment type="caution">
    <text evidence="4">The sequence shown here is derived from an EMBL/GenBank/DDBJ whole genome shotgun (WGS) entry which is preliminary data.</text>
</comment>
<keyword evidence="5" id="KW-1185">Reference proteome</keyword>
<dbReference type="GO" id="GO:0016791">
    <property type="term" value="F:phosphatase activity"/>
    <property type="evidence" value="ECO:0007669"/>
    <property type="project" value="InterPro"/>
</dbReference>
<dbReference type="Proteomes" id="UP000692954">
    <property type="component" value="Unassembled WGS sequence"/>
</dbReference>
<dbReference type="Pfam" id="PF03031">
    <property type="entry name" value="NIF"/>
    <property type="match status" value="1"/>
</dbReference>
<accession>A0A8S1PTV9</accession>
<feature type="compositionally biased region" description="Polar residues" evidence="2">
    <location>
        <begin position="44"/>
        <end position="53"/>
    </location>
</feature>
<dbReference type="InterPro" id="IPR004274">
    <property type="entry name" value="FCP1_dom"/>
</dbReference>
<dbReference type="AlphaFoldDB" id="A0A8S1PTV9"/>
<evidence type="ECO:0000256" key="1">
    <source>
        <dbReference type="SAM" id="Coils"/>
    </source>
</evidence>
<dbReference type="EMBL" id="CAJJDN010000087">
    <property type="protein sequence ID" value="CAD8106685.1"/>
    <property type="molecule type" value="Genomic_DNA"/>
</dbReference>
<dbReference type="CDD" id="cd07521">
    <property type="entry name" value="HAD_FCP1-like"/>
    <property type="match status" value="1"/>
</dbReference>
<sequence>MQRVPQFVQRPVLQDSFRQSFKQTPDKENSYAQLQKRKPIQAYPQYQSTQTLQKPEMRPNSSQPRQPSVQVVPRPSSASNDKRAFSNQKQPSRCSFKELKNSTYIQPQQATPQSRYYSLKQVPDNNLVKSQSNQQLANKQIDQSEYKKLHEKLLFLENKINKIKSNIEISNSQLQKQTERAKQKPIGLAAKFFQKKDQENCEPKESTTPKELTKCATALNLQLNKALKQSQIAKDQQSSINLDQFVTQVKQIKKPIQQQQSQLSRHQSLEINQSTIPITKAVINEKSHSSQKSKKDDNFMYYISSVVRTLVQEQVSKNDEVIRDHIVQTIQGLEYAKNLQLQFQDDKVINLPKSNHLKTLVFDLDETLIHCNESIAVPGDIVLPITFPTGETIQASINIRPFAQQILQTLSRHFEIIVFTASHSCYANIVLDYLDPKKQLISHRLFRDHCLQTEEGAYVKDLRVLGNRKLSNILLIDNASYSFGQQIDNGVPIIAYYDNKQDQELLYLQNYLMKFRMVTDVRELNSQLLKINSFTNYQDPLHLVSELFPDQLPK</sequence>
<evidence type="ECO:0000256" key="2">
    <source>
        <dbReference type="SAM" id="MobiDB-lite"/>
    </source>
</evidence>
<name>A0A8S1PTV9_9CILI</name>
<feature type="region of interest" description="Disordered" evidence="2">
    <location>
        <begin position="1"/>
        <end position="92"/>
    </location>
</feature>
<evidence type="ECO:0000259" key="3">
    <source>
        <dbReference type="PROSITE" id="PS50969"/>
    </source>
</evidence>
<proteinExistence type="predicted"/>
<feature type="domain" description="FCP1 homology" evidence="3">
    <location>
        <begin position="353"/>
        <end position="515"/>
    </location>
</feature>
<reference evidence="4" key="1">
    <citation type="submission" date="2021-01" db="EMBL/GenBank/DDBJ databases">
        <authorList>
            <consortium name="Genoscope - CEA"/>
            <person name="William W."/>
        </authorList>
    </citation>
    <scope>NUCLEOTIDE SEQUENCE</scope>
</reference>
<evidence type="ECO:0000313" key="5">
    <source>
        <dbReference type="Proteomes" id="UP000692954"/>
    </source>
</evidence>
<protein>
    <recommendedName>
        <fullName evidence="3">FCP1 homology domain-containing protein</fullName>
    </recommendedName>
</protein>
<dbReference type="FunFam" id="3.40.50.1000:FF:000121">
    <property type="entry name" value="Uncharacterized protein"/>
    <property type="match status" value="1"/>
</dbReference>
<dbReference type="OrthoDB" id="277011at2759"/>
<gene>
    <name evidence="4" type="ORF">PSON_ATCC_30995.1.T0870106</name>
</gene>